<protein>
    <submittedName>
        <fullName evidence="2">Uncharacterized protein</fullName>
    </submittedName>
</protein>
<keyword evidence="3" id="KW-1185">Reference proteome</keyword>
<sequence length="203" mass="23557">MKKRIWLFFAVICLVGVLVSSLKQTAPTADYGATPQTLVDVMDQYPTKVPFSTKQVYWIEPLGDRHTVAFVKTAKAHLLLVLQQTDSTYRVIRLIRQAPQTTDWFEGQLLEVEQTRYLVVYGENRSQNLNRLTFDPYKATFDGKQERNLPLKDIKRTLDVRKKDSFHTIQPLPEAFPRSLFFDIHAVDEQGNEQLRRLSNTLD</sequence>
<evidence type="ECO:0000256" key="1">
    <source>
        <dbReference type="SAM" id="SignalP"/>
    </source>
</evidence>
<reference evidence="2 3" key="1">
    <citation type="submission" date="2023-04" db="EMBL/GenBank/DDBJ databases">
        <title>Antarctic isolates genomes.</title>
        <authorList>
            <person name="Dimov S.G."/>
        </authorList>
    </citation>
    <scope>NUCLEOTIDE SEQUENCE [LARGE SCALE GENOMIC DNA]</scope>
    <source>
        <strain evidence="2 3">AL19</strain>
    </source>
</reference>
<feature type="chain" id="PRO_5047492068" evidence="1">
    <location>
        <begin position="26"/>
        <end position="203"/>
    </location>
</feature>
<accession>A0ABT6R4K6</accession>
<dbReference type="Proteomes" id="UP001243286">
    <property type="component" value="Unassembled WGS sequence"/>
</dbReference>
<dbReference type="RefSeq" id="WP_282356732.1">
    <property type="nucleotide sequence ID" value="NZ_JASBQV010000021.1"/>
</dbReference>
<proteinExistence type="predicted"/>
<keyword evidence="1" id="KW-0732">Signal</keyword>
<dbReference type="EMBL" id="JASBQV010000021">
    <property type="protein sequence ID" value="MDI3235750.1"/>
    <property type="molecule type" value="Genomic_DNA"/>
</dbReference>
<name>A0ABT6R4K6_9BACL</name>
<organism evidence="2 3">
    <name type="scientific">Exiguobacterium antarcticum</name>
    <dbReference type="NCBI Taxonomy" id="132920"/>
    <lineage>
        <taxon>Bacteria</taxon>
        <taxon>Bacillati</taxon>
        <taxon>Bacillota</taxon>
        <taxon>Bacilli</taxon>
        <taxon>Bacillales</taxon>
        <taxon>Bacillales Family XII. Incertae Sedis</taxon>
        <taxon>Exiguobacterium</taxon>
    </lineage>
</organism>
<feature type="signal peptide" evidence="1">
    <location>
        <begin position="1"/>
        <end position="25"/>
    </location>
</feature>
<evidence type="ECO:0000313" key="3">
    <source>
        <dbReference type="Proteomes" id="UP001243286"/>
    </source>
</evidence>
<comment type="caution">
    <text evidence="2">The sequence shown here is derived from an EMBL/GenBank/DDBJ whole genome shotgun (WGS) entry which is preliminary data.</text>
</comment>
<gene>
    <name evidence="2" type="ORF">QK289_12090</name>
</gene>
<evidence type="ECO:0000313" key="2">
    <source>
        <dbReference type="EMBL" id="MDI3235750.1"/>
    </source>
</evidence>